<dbReference type="PRINTS" id="PR00032">
    <property type="entry name" value="HTHARAC"/>
</dbReference>
<evidence type="ECO:0000313" key="5">
    <source>
        <dbReference type="EMBL" id="GGF65600.1"/>
    </source>
</evidence>
<accession>A0A917BZX7</accession>
<dbReference type="SMART" id="SM00342">
    <property type="entry name" value="HTH_ARAC"/>
    <property type="match status" value="1"/>
</dbReference>
<sequence length="86" mass="9635">MDMAEAVRGILTAQSGANSVVFKLKAYIADRLNEELTREQLIATNKSISEVADGLGYGNFSYFARLFRKVHGVTPHDYRKNVRSRA</sequence>
<gene>
    <name evidence="5" type="ORF">GCM10010912_08300</name>
</gene>
<keyword evidence="2" id="KW-0238">DNA-binding</keyword>
<evidence type="ECO:0000313" key="6">
    <source>
        <dbReference type="Proteomes" id="UP000637643"/>
    </source>
</evidence>
<evidence type="ECO:0000259" key="4">
    <source>
        <dbReference type="PROSITE" id="PS01124"/>
    </source>
</evidence>
<dbReference type="Gene3D" id="1.10.10.60">
    <property type="entry name" value="Homeodomain-like"/>
    <property type="match status" value="1"/>
</dbReference>
<dbReference type="Proteomes" id="UP000637643">
    <property type="component" value="Unassembled WGS sequence"/>
</dbReference>
<dbReference type="PANTHER" id="PTHR43280">
    <property type="entry name" value="ARAC-FAMILY TRANSCRIPTIONAL REGULATOR"/>
    <property type="match status" value="1"/>
</dbReference>
<comment type="caution">
    <text evidence="5">The sequence shown here is derived from an EMBL/GenBank/DDBJ whole genome shotgun (WGS) entry which is preliminary data.</text>
</comment>
<dbReference type="PROSITE" id="PS01124">
    <property type="entry name" value="HTH_ARAC_FAMILY_2"/>
    <property type="match status" value="1"/>
</dbReference>
<dbReference type="RefSeq" id="WP_189022339.1">
    <property type="nucleotide sequence ID" value="NZ_BMKR01000003.1"/>
</dbReference>
<dbReference type="GO" id="GO:0003700">
    <property type="term" value="F:DNA-binding transcription factor activity"/>
    <property type="evidence" value="ECO:0007669"/>
    <property type="project" value="InterPro"/>
</dbReference>
<dbReference type="AlphaFoldDB" id="A0A917BZX7"/>
<feature type="domain" description="HTH araC/xylS-type" evidence="4">
    <location>
        <begin position="38"/>
        <end position="81"/>
    </location>
</feature>
<dbReference type="EMBL" id="BMKR01000003">
    <property type="protein sequence ID" value="GGF65600.1"/>
    <property type="molecule type" value="Genomic_DNA"/>
</dbReference>
<dbReference type="SUPFAM" id="SSF46689">
    <property type="entry name" value="Homeodomain-like"/>
    <property type="match status" value="1"/>
</dbReference>
<evidence type="ECO:0000256" key="3">
    <source>
        <dbReference type="ARBA" id="ARBA00023163"/>
    </source>
</evidence>
<keyword evidence="6" id="KW-1185">Reference proteome</keyword>
<evidence type="ECO:0000256" key="1">
    <source>
        <dbReference type="ARBA" id="ARBA00023015"/>
    </source>
</evidence>
<dbReference type="Pfam" id="PF12833">
    <property type="entry name" value="HTH_18"/>
    <property type="match status" value="1"/>
</dbReference>
<dbReference type="GO" id="GO:0043565">
    <property type="term" value="F:sequence-specific DNA binding"/>
    <property type="evidence" value="ECO:0007669"/>
    <property type="project" value="InterPro"/>
</dbReference>
<reference evidence="5" key="1">
    <citation type="journal article" date="2014" name="Int. J. Syst. Evol. Microbiol.">
        <title>Complete genome sequence of Corynebacterium casei LMG S-19264T (=DSM 44701T), isolated from a smear-ripened cheese.</title>
        <authorList>
            <consortium name="US DOE Joint Genome Institute (JGI-PGF)"/>
            <person name="Walter F."/>
            <person name="Albersmeier A."/>
            <person name="Kalinowski J."/>
            <person name="Ruckert C."/>
        </authorList>
    </citation>
    <scope>NUCLEOTIDE SEQUENCE</scope>
    <source>
        <strain evidence="5">CGMCC 1.16134</strain>
    </source>
</reference>
<dbReference type="PANTHER" id="PTHR43280:SF2">
    <property type="entry name" value="HTH-TYPE TRANSCRIPTIONAL REGULATOR EXSA"/>
    <property type="match status" value="1"/>
</dbReference>
<protein>
    <recommendedName>
        <fullName evidence="4">HTH araC/xylS-type domain-containing protein</fullName>
    </recommendedName>
</protein>
<organism evidence="5 6">
    <name type="scientific">Paenibacillus albidus</name>
    <dbReference type="NCBI Taxonomy" id="2041023"/>
    <lineage>
        <taxon>Bacteria</taxon>
        <taxon>Bacillati</taxon>
        <taxon>Bacillota</taxon>
        <taxon>Bacilli</taxon>
        <taxon>Bacillales</taxon>
        <taxon>Paenibacillaceae</taxon>
        <taxon>Paenibacillus</taxon>
    </lineage>
</organism>
<dbReference type="InterPro" id="IPR009057">
    <property type="entry name" value="Homeodomain-like_sf"/>
</dbReference>
<name>A0A917BZX7_9BACL</name>
<evidence type="ECO:0000256" key="2">
    <source>
        <dbReference type="ARBA" id="ARBA00023125"/>
    </source>
</evidence>
<keyword evidence="1" id="KW-0805">Transcription regulation</keyword>
<proteinExistence type="predicted"/>
<keyword evidence="3" id="KW-0804">Transcription</keyword>
<dbReference type="InterPro" id="IPR020449">
    <property type="entry name" value="Tscrpt_reg_AraC-type_HTH"/>
</dbReference>
<dbReference type="InterPro" id="IPR018060">
    <property type="entry name" value="HTH_AraC"/>
</dbReference>
<reference evidence="5" key="2">
    <citation type="submission" date="2020-09" db="EMBL/GenBank/DDBJ databases">
        <authorList>
            <person name="Sun Q."/>
            <person name="Zhou Y."/>
        </authorList>
    </citation>
    <scope>NUCLEOTIDE SEQUENCE</scope>
    <source>
        <strain evidence="5">CGMCC 1.16134</strain>
    </source>
</reference>